<keyword evidence="1" id="KW-0732">Signal</keyword>
<accession>A0A1Y5F4B9</accession>
<proteinExistence type="predicted"/>
<name>A0A1Y5F4B9_9BACT</name>
<reference evidence="3" key="1">
    <citation type="journal article" date="2017" name="Proc. Natl. Acad. Sci. U.S.A.">
        <title>Simulation of Deepwater Horizon oil plume reveals substrate specialization within a complex community of hydrocarbon-degraders.</title>
        <authorList>
            <person name="Hu P."/>
            <person name="Dubinsky E.A."/>
            <person name="Probst A.J."/>
            <person name="Wang J."/>
            <person name="Sieber C.M.K."/>
            <person name="Tom L.M."/>
            <person name="Gardinali P."/>
            <person name="Banfield J.F."/>
            <person name="Atlas R.M."/>
            <person name="Andersen G.L."/>
        </authorList>
    </citation>
    <scope>NUCLEOTIDE SEQUENCE [LARGE SCALE GENOMIC DNA]</scope>
</reference>
<dbReference type="Proteomes" id="UP000196531">
    <property type="component" value="Unassembled WGS sequence"/>
</dbReference>
<sequence>MKNTSGFILILKTVLYLSLLTLSQSYAQEQDDDSLGSFVSNIRENLKDGTDSLSEHKEKIERLSDEALYKLSKKSDKLKFKVANKIFDSISDRTLVEFENDDINGKLKIERKVFSNHDLINSYTVVDRLALPFFLPGWSQQIGSSHLNFSISSSLGIDFLNIRQVTASNALFENPFKASQKKKKKMLKSNWYMESIELLKEMKKNPEIIKGEQFIVERETIKDDKFLYLDAQKTARYSNFFNLLAFPLRIPLKNKWLHKLEDGEIISYAGTGHLSTGVTLGSSFDVLNPLDPLGASIHAKAYLRGRFQITILKESEDSVLVKFTKLRAAGDKNGFNIGVSNYDFFEYEAYGHSLLKLGTSSFKINRSVVDEIYKTTDHVYRYDLKTKEGIEAYEDATIGRFETSYAYSKKFRDMENAPVVRVAKAHKTGKTHRTNNKQELFIFLERKKESTHNHFTTQLTLSDGSKHIITASHVSNRFEEEDFWAEKNIRNYSFRTENHKDLQTNKEKFGFTFEGNFQDSQTKGLELNAYTQAIEVLFNQKSLFPEVPIYLPTPGTRWRKIHRKRKQINYKRMAKYGSSNFSFKVFLNEQQISSLINVDEQEMWSILEKSFRVKTGKWSNKSARTKSLYLSTIFGKVIGAPLLFTANLFSDGIDSEGHFRTPMDSAYITSVALNFHEKWMELKTKDLRVDKAEVTELIGEMFYDQSFNLELMRTILITQVGSELAYSIAGYNRAFGQIHKAGKQIVRIDTVTEEVTRLLNIEKDVELMKRDTGLVVAYIDSEIISDTKMKLKIKFNKTPKVIYFKLENSGGIKSKRVLSEFMMLNYQKDDSGELQPIFEGGIEKEIILDRENSRGFAKTLIDSMEADDWHTLSIAFSMTGKLFGNIVNQRIKSPDFPIEEELNDEEDEQ</sequence>
<evidence type="ECO:0000256" key="1">
    <source>
        <dbReference type="SAM" id="SignalP"/>
    </source>
</evidence>
<evidence type="ECO:0000313" key="2">
    <source>
        <dbReference type="EMBL" id="OUR95418.1"/>
    </source>
</evidence>
<feature type="chain" id="PRO_5012350773" evidence="1">
    <location>
        <begin position="28"/>
        <end position="909"/>
    </location>
</feature>
<organism evidence="2 3">
    <name type="scientific">Halobacteriovorax marinus</name>
    <dbReference type="NCBI Taxonomy" id="97084"/>
    <lineage>
        <taxon>Bacteria</taxon>
        <taxon>Pseudomonadati</taxon>
        <taxon>Bdellovibrionota</taxon>
        <taxon>Bacteriovoracia</taxon>
        <taxon>Bacteriovoracales</taxon>
        <taxon>Halobacteriovoraceae</taxon>
        <taxon>Halobacteriovorax</taxon>
    </lineage>
</organism>
<dbReference type="EMBL" id="MAAO01000008">
    <property type="protein sequence ID" value="OUR95418.1"/>
    <property type="molecule type" value="Genomic_DNA"/>
</dbReference>
<feature type="signal peptide" evidence="1">
    <location>
        <begin position="1"/>
        <end position="27"/>
    </location>
</feature>
<dbReference type="AlphaFoldDB" id="A0A1Y5F4B9"/>
<comment type="caution">
    <text evidence="2">The sequence shown here is derived from an EMBL/GenBank/DDBJ whole genome shotgun (WGS) entry which is preliminary data.</text>
</comment>
<gene>
    <name evidence="2" type="ORF">A9Q84_16425</name>
</gene>
<protein>
    <submittedName>
        <fullName evidence="2">Uncharacterized protein</fullName>
    </submittedName>
</protein>
<evidence type="ECO:0000313" key="3">
    <source>
        <dbReference type="Proteomes" id="UP000196531"/>
    </source>
</evidence>